<evidence type="ECO:0000256" key="1">
    <source>
        <dbReference type="ARBA" id="ARBA00001446"/>
    </source>
</evidence>
<dbReference type="NCBIfam" id="NF002958">
    <property type="entry name" value="PRK03620.1"/>
    <property type="match status" value="1"/>
</dbReference>
<accession>A0ABS9WCD6</accession>
<dbReference type="PIRSF" id="PIRSF001365">
    <property type="entry name" value="DHDPS"/>
    <property type="match status" value="1"/>
</dbReference>
<dbReference type="InterPro" id="IPR017655">
    <property type="entry name" value="Dehydro-deoxyglucarate_dehyd"/>
</dbReference>
<dbReference type="Proteomes" id="UP001201985">
    <property type="component" value="Unassembled WGS sequence"/>
</dbReference>
<dbReference type="SMART" id="SM01130">
    <property type="entry name" value="DHDPS"/>
    <property type="match status" value="1"/>
</dbReference>
<dbReference type="EC" id="4.2.1.41" evidence="5"/>
<evidence type="ECO:0000313" key="8">
    <source>
        <dbReference type="Proteomes" id="UP001201985"/>
    </source>
</evidence>
<evidence type="ECO:0000256" key="3">
    <source>
        <dbReference type="ARBA" id="ARBA00007592"/>
    </source>
</evidence>
<evidence type="ECO:0000256" key="6">
    <source>
        <dbReference type="PIRNR" id="PIRNR001365"/>
    </source>
</evidence>
<dbReference type="EMBL" id="JALBUU010000125">
    <property type="protein sequence ID" value="MCI0756961.1"/>
    <property type="molecule type" value="Genomic_DNA"/>
</dbReference>
<evidence type="ECO:0000256" key="5">
    <source>
        <dbReference type="HAMAP-Rule" id="MF_00694"/>
    </source>
</evidence>
<dbReference type="InterPro" id="IPR002220">
    <property type="entry name" value="DapA-like"/>
</dbReference>
<dbReference type="CDD" id="cd00951">
    <property type="entry name" value="KDGDH"/>
    <property type="match status" value="1"/>
</dbReference>
<dbReference type="InterPro" id="IPR013785">
    <property type="entry name" value="Aldolase_TIM"/>
</dbReference>
<dbReference type="NCBIfam" id="TIGR03249">
    <property type="entry name" value="KdgD"/>
    <property type="match status" value="1"/>
</dbReference>
<evidence type="ECO:0000313" key="7">
    <source>
        <dbReference type="EMBL" id="MCI0756961.1"/>
    </source>
</evidence>
<dbReference type="SUPFAM" id="SSF51569">
    <property type="entry name" value="Aldolase"/>
    <property type="match status" value="1"/>
</dbReference>
<evidence type="ECO:0000256" key="2">
    <source>
        <dbReference type="ARBA" id="ARBA00004983"/>
    </source>
</evidence>
<sequence>MTSMTPAEMAQTIGSGLLSFPVTHFTSDFRYDATPYREHVGWMLGHGPAGLFAAGGTGEFFNLSPAEIAVVVKDAVQEVGGKVPVIAPAGMATPIACDLAQSAESAGADGLLLLPNYLVNSEQAGLAAHIEAVCQSTRLGVIVYNRDNAILNEDTLARLCERCPNLVGFKDGVGDIELMTRIYAKLGDRLTYVGGLPTAETFALPYLEMGVTTYSSAIFNFVPDFANDFYAAVRAKDAAKVYQGLRDFVLPYIAIRNRKKGYAVSIVKAGCAAVGRPAGPVRAPLTDLDAAEMEMLKALIAKLPKSLAQAA</sequence>
<comment type="caution">
    <text evidence="7">The sequence shown here is derived from an EMBL/GenBank/DDBJ whole genome shotgun (WGS) entry which is preliminary data.</text>
</comment>
<reference evidence="7 8" key="1">
    <citation type="submission" date="2022-03" db="EMBL/GenBank/DDBJ databases">
        <title>Complete genome analysis of Roseomonas KG 17.1 : a prolific producer of plant growth promoters.</title>
        <authorList>
            <person name="Saadouli I."/>
            <person name="Najjari A."/>
            <person name="Mosbah A."/>
            <person name="Ouzari H.I."/>
        </authorList>
    </citation>
    <scope>NUCLEOTIDE SEQUENCE [LARGE SCALE GENOMIC DNA]</scope>
    <source>
        <strain evidence="7 8">KG17-1</strain>
    </source>
</reference>
<keyword evidence="4 5" id="KW-0456">Lyase</keyword>
<keyword evidence="8" id="KW-1185">Reference proteome</keyword>
<dbReference type="GO" id="GO:0047448">
    <property type="term" value="F:5-dehydro-4-deoxyglucarate dehydratase activity"/>
    <property type="evidence" value="ECO:0007669"/>
    <property type="project" value="UniProtKB-EC"/>
</dbReference>
<comment type="similarity">
    <text evidence="3 5 6">Belongs to the DapA family.</text>
</comment>
<dbReference type="RefSeq" id="WP_120006932.1">
    <property type="nucleotide sequence ID" value="NZ_JALBUU010000125.1"/>
</dbReference>
<organism evidence="7 8">
    <name type="scientific">Teichococcus vastitatis</name>
    <dbReference type="NCBI Taxonomy" id="2307076"/>
    <lineage>
        <taxon>Bacteria</taxon>
        <taxon>Pseudomonadati</taxon>
        <taxon>Pseudomonadota</taxon>
        <taxon>Alphaproteobacteria</taxon>
        <taxon>Acetobacterales</taxon>
        <taxon>Roseomonadaceae</taxon>
        <taxon>Roseomonas</taxon>
    </lineage>
</organism>
<protein>
    <recommendedName>
        <fullName evidence="5">Probable 5-dehydro-4-deoxyglucarate dehydratase</fullName>
        <ecNumber evidence="5">4.2.1.41</ecNumber>
    </recommendedName>
    <alternativeName>
        <fullName evidence="5">5-keto-4-deoxy-glucarate dehydratase</fullName>
        <shortName evidence="5">KDGDH</shortName>
    </alternativeName>
</protein>
<dbReference type="Gene3D" id="3.20.20.70">
    <property type="entry name" value="Aldolase class I"/>
    <property type="match status" value="1"/>
</dbReference>
<comment type="catalytic activity">
    <reaction evidence="1 5">
        <text>5-dehydro-4-deoxy-D-glucarate + H(+) = 2,5-dioxopentanoate + CO2 + H2O</text>
        <dbReference type="Rhea" id="RHEA:24608"/>
        <dbReference type="ChEBI" id="CHEBI:15377"/>
        <dbReference type="ChEBI" id="CHEBI:15378"/>
        <dbReference type="ChEBI" id="CHEBI:16526"/>
        <dbReference type="ChEBI" id="CHEBI:42819"/>
        <dbReference type="ChEBI" id="CHEBI:58136"/>
        <dbReference type="EC" id="4.2.1.41"/>
    </reaction>
</comment>
<dbReference type="Pfam" id="PF00701">
    <property type="entry name" value="DHDPS"/>
    <property type="match status" value="1"/>
</dbReference>
<proteinExistence type="inferred from homology"/>
<dbReference type="HAMAP" id="MF_00694">
    <property type="entry name" value="KDGDH"/>
    <property type="match status" value="1"/>
</dbReference>
<dbReference type="PANTHER" id="PTHR12128">
    <property type="entry name" value="DIHYDRODIPICOLINATE SYNTHASE"/>
    <property type="match status" value="1"/>
</dbReference>
<comment type="pathway">
    <text evidence="2 5">Carbohydrate acid metabolism; D-glucarate degradation; 2,5-dioxopentanoate from D-glucarate: step 2/2.</text>
</comment>
<gene>
    <name evidence="7" type="primary">kdgD</name>
    <name evidence="7" type="ORF">MON41_25325</name>
</gene>
<name>A0ABS9WCD6_9PROT</name>
<dbReference type="PANTHER" id="PTHR12128:SF19">
    <property type="entry name" value="5-DEHYDRO-4-DEOXYGLUCARATE DEHYDRATASE 2-RELATED"/>
    <property type="match status" value="1"/>
</dbReference>
<evidence type="ECO:0000256" key="4">
    <source>
        <dbReference type="ARBA" id="ARBA00023239"/>
    </source>
</evidence>